<dbReference type="InterPro" id="IPR013506">
    <property type="entry name" value="Topo_IIA_bsu_dom2"/>
</dbReference>
<dbReference type="SUPFAM" id="SSF55874">
    <property type="entry name" value="ATPase domain of HSP90 chaperone/DNA topoisomerase II/histidine kinase"/>
    <property type="match status" value="1"/>
</dbReference>
<evidence type="ECO:0000256" key="9">
    <source>
        <dbReference type="ARBA" id="ARBA00023235"/>
    </source>
</evidence>
<organism evidence="12 13">
    <name type="scientific">Gemmatimonas aurantiaca</name>
    <dbReference type="NCBI Taxonomy" id="173480"/>
    <lineage>
        <taxon>Bacteria</taxon>
        <taxon>Pseudomonadati</taxon>
        <taxon>Gemmatimonadota</taxon>
        <taxon>Gemmatimonadia</taxon>
        <taxon>Gemmatimonadales</taxon>
        <taxon>Gemmatimonadaceae</taxon>
        <taxon>Gemmatimonas</taxon>
    </lineage>
</organism>
<proteinExistence type="inferred from homology"/>
<dbReference type="InterPro" id="IPR013760">
    <property type="entry name" value="Topo_IIA-like_dom_sf"/>
</dbReference>
<dbReference type="PANTHER" id="PTHR45866">
    <property type="entry name" value="DNA GYRASE/TOPOISOMERASE SUBUNIT B"/>
    <property type="match status" value="1"/>
</dbReference>
<dbReference type="GO" id="GO:0006265">
    <property type="term" value="P:DNA topological change"/>
    <property type="evidence" value="ECO:0007669"/>
    <property type="project" value="UniProtKB-UniRule"/>
</dbReference>
<evidence type="ECO:0000256" key="10">
    <source>
        <dbReference type="HAMAP-Rule" id="MF_01898"/>
    </source>
</evidence>
<dbReference type="EC" id="5.6.2.2" evidence="10"/>
<dbReference type="GO" id="GO:0005737">
    <property type="term" value="C:cytoplasm"/>
    <property type="evidence" value="ECO:0007669"/>
    <property type="project" value="UniProtKB-SubCell"/>
</dbReference>
<comment type="subunit">
    <text evidence="10">Heterotetramer, composed of two GyrA and two GyrB chains. In the heterotetramer, GyrA contains the active site tyrosine that forms a transient covalent intermediate with DNA, while GyrB binds cofactors and catalyzes ATP hydrolysis.</text>
</comment>
<dbReference type="SMART" id="SM00387">
    <property type="entry name" value="HATPase_c"/>
    <property type="match status" value="1"/>
</dbReference>
<dbReference type="SUPFAM" id="SSF54211">
    <property type="entry name" value="Ribosomal protein S5 domain 2-like"/>
    <property type="match status" value="1"/>
</dbReference>
<dbReference type="InterPro" id="IPR003594">
    <property type="entry name" value="HATPase_dom"/>
</dbReference>
<dbReference type="Pfam" id="PF02518">
    <property type="entry name" value="HATPase_c"/>
    <property type="match status" value="1"/>
</dbReference>
<dbReference type="FunFam" id="3.40.50.670:FF:000002">
    <property type="entry name" value="DNA gyrase subunit B"/>
    <property type="match status" value="1"/>
</dbReference>
<reference evidence="12 13" key="1">
    <citation type="journal article" date="2018" name="Nat. Biotechnol.">
        <title>A standardized bacterial taxonomy based on genome phylogeny substantially revises the tree of life.</title>
        <authorList>
            <person name="Parks D.H."/>
            <person name="Chuvochina M."/>
            <person name="Waite D.W."/>
            <person name="Rinke C."/>
            <person name="Skarshewski A."/>
            <person name="Chaumeil P.A."/>
            <person name="Hugenholtz P."/>
        </authorList>
    </citation>
    <scope>NUCLEOTIDE SEQUENCE [LARGE SCALE GENOMIC DNA]</scope>
    <source>
        <strain evidence="12">UBA8844</strain>
    </source>
</reference>
<evidence type="ECO:0000256" key="7">
    <source>
        <dbReference type="ARBA" id="ARBA00023029"/>
    </source>
</evidence>
<evidence type="ECO:0000259" key="11">
    <source>
        <dbReference type="PROSITE" id="PS50880"/>
    </source>
</evidence>
<dbReference type="AlphaFoldDB" id="A0A3D4V6A1"/>
<evidence type="ECO:0000256" key="8">
    <source>
        <dbReference type="ARBA" id="ARBA00023125"/>
    </source>
</evidence>
<comment type="similarity">
    <text evidence="2 10">Belongs to the type II topoisomerase GyrB family.</text>
</comment>
<dbReference type="InterPro" id="IPR011557">
    <property type="entry name" value="GyrB"/>
</dbReference>
<dbReference type="SMART" id="SM00433">
    <property type="entry name" value="TOP2c"/>
    <property type="match status" value="1"/>
</dbReference>
<dbReference type="InterPro" id="IPR034160">
    <property type="entry name" value="TOPRIM_GyrB"/>
</dbReference>
<keyword evidence="7 10" id="KW-0799">Topoisomerase</keyword>
<evidence type="ECO:0000313" key="12">
    <source>
        <dbReference type="EMBL" id="HCT56631.1"/>
    </source>
</evidence>
<dbReference type="GO" id="GO:0034335">
    <property type="term" value="F:DNA negative supercoiling activity"/>
    <property type="evidence" value="ECO:0007669"/>
    <property type="project" value="UniProtKB-ARBA"/>
</dbReference>
<dbReference type="GO" id="GO:0046872">
    <property type="term" value="F:metal ion binding"/>
    <property type="evidence" value="ECO:0007669"/>
    <property type="project" value="UniProtKB-KW"/>
</dbReference>
<dbReference type="FunFam" id="3.30.565.10:FF:000002">
    <property type="entry name" value="DNA gyrase subunit B"/>
    <property type="match status" value="1"/>
</dbReference>
<dbReference type="EMBL" id="DPIY01000006">
    <property type="protein sequence ID" value="HCT56631.1"/>
    <property type="molecule type" value="Genomic_DNA"/>
</dbReference>
<evidence type="ECO:0000256" key="4">
    <source>
        <dbReference type="ARBA" id="ARBA00022741"/>
    </source>
</evidence>
<dbReference type="Gene3D" id="3.30.230.10">
    <property type="match status" value="1"/>
</dbReference>
<dbReference type="Pfam" id="PF00204">
    <property type="entry name" value="DNA_gyraseB"/>
    <property type="match status" value="1"/>
</dbReference>
<keyword evidence="8" id="KW-0238">DNA-binding</keyword>
<dbReference type="NCBIfam" id="NF004189">
    <property type="entry name" value="PRK05644.1"/>
    <property type="match status" value="1"/>
</dbReference>
<dbReference type="PRINTS" id="PR00418">
    <property type="entry name" value="TPI2FAMILY"/>
</dbReference>
<dbReference type="PANTHER" id="PTHR45866:SF1">
    <property type="entry name" value="DNA GYRASE SUBUNIT B, MITOCHONDRIAL"/>
    <property type="match status" value="1"/>
</dbReference>
<keyword evidence="10" id="KW-0963">Cytoplasm</keyword>
<evidence type="ECO:0000256" key="5">
    <source>
        <dbReference type="ARBA" id="ARBA00022840"/>
    </source>
</evidence>
<dbReference type="OMA" id="QLWSTTM"/>
<dbReference type="GO" id="GO:0003677">
    <property type="term" value="F:DNA binding"/>
    <property type="evidence" value="ECO:0007669"/>
    <property type="project" value="UniProtKB-KW"/>
</dbReference>
<gene>
    <name evidence="10 12" type="primary">gyrB</name>
    <name evidence="12" type="ORF">DGD08_05380</name>
</gene>
<protein>
    <recommendedName>
        <fullName evidence="10">DNA gyrase subunit B</fullName>
        <ecNumber evidence="10">5.6.2.2</ecNumber>
    </recommendedName>
</protein>
<dbReference type="Gene3D" id="3.40.50.670">
    <property type="match status" value="1"/>
</dbReference>
<comment type="cofactor">
    <cofactor evidence="10">
        <name>Mg(2+)</name>
        <dbReference type="ChEBI" id="CHEBI:18420"/>
    </cofactor>
    <cofactor evidence="10">
        <name>Mn(2+)</name>
        <dbReference type="ChEBI" id="CHEBI:29035"/>
    </cofactor>
    <cofactor evidence="10">
        <name>Ca(2+)</name>
        <dbReference type="ChEBI" id="CHEBI:29108"/>
    </cofactor>
    <text evidence="10">Binds two Mg(2+) per subunit. The magnesium ions form salt bridges with both the protein and the DNA. Can also accept other divalent metal cations, such as Mn(2+) or Ca(2+).</text>
</comment>
<comment type="subcellular location">
    <subcellularLocation>
        <location evidence="10">Cytoplasm</location>
    </subcellularLocation>
</comment>
<feature type="binding site" evidence="10">
    <location>
        <position position="518"/>
    </location>
    <ligand>
        <name>Mg(2+)</name>
        <dbReference type="ChEBI" id="CHEBI:18420"/>
        <label>1</label>
        <note>catalytic</note>
    </ligand>
</feature>
<dbReference type="PROSITE" id="PS50880">
    <property type="entry name" value="TOPRIM"/>
    <property type="match status" value="1"/>
</dbReference>
<dbReference type="NCBIfam" id="TIGR01059">
    <property type="entry name" value="gyrB"/>
    <property type="match status" value="1"/>
</dbReference>
<name>A0A3D4V6A1_9BACT</name>
<dbReference type="InterPro" id="IPR018522">
    <property type="entry name" value="TopoIIA_CS"/>
</dbReference>
<dbReference type="InterPro" id="IPR001241">
    <property type="entry name" value="Topo_IIA"/>
</dbReference>
<evidence type="ECO:0000256" key="6">
    <source>
        <dbReference type="ARBA" id="ARBA00022842"/>
    </source>
</evidence>
<feature type="domain" description="Toprim" evidence="11">
    <location>
        <begin position="439"/>
        <end position="553"/>
    </location>
</feature>
<dbReference type="CDD" id="cd16928">
    <property type="entry name" value="HATPase_GyrB-like"/>
    <property type="match status" value="1"/>
</dbReference>
<dbReference type="GO" id="GO:0005694">
    <property type="term" value="C:chromosome"/>
    <property type="evidence" value="ECO:0007669"/>
    <property type="project" value="InterPro"/>
</dbReference>
<keyword evidence="9 10" id="KW-0413">Isomerase</keyword>
<dbReference type="Proteomes" id="UP000264071">
    <property type="component" value="Unassembled WGS sequence"/>
</dbReference>
<dbReference type="InterPro" id="IPR036890">
    <property type="entry name" value="HATPase_C_sf"/>
</dbReference>
<dbReference type="InterPro" id="IPR002288">
    <property type="entry name" value="DNA_gyrase_B_C"/>
</dbReference>
<comment type="function">
    <text evidence="10">A type II topoisomerase that negatively supercoils closed circular double-stranded (ds) DNA in an ATP-dependent manner to modulate DNA topology and maintain chromosomes in an underwound state. Negative supercoiling favors strand separation, and DNA replication, transcription, recombination and repair, all of which involve strand separation. Also able to catalyze the interconversion of other topological isomers of dsDNA rings, including catenanes and knotted rings. Type II topoisomerases break and join 2 DNA strands simultaneously in an ATP-dependent manner.</text>
</comment>
<dbReference type="FunFam" id="3.30.230.10:FF:000005">
    <property type="entry name" value="DNA gyrase subunit B"/>
    <property type="match status" value="1"/>
</dbReference>
<dbReference type="SUPFAM" id="SSF56719">
    <property type="entry name" value="Type II DNA topoisomerase"/>
    <property type="match status" value="1"/>
</dbReference>
<sequence length="658" mass="73535">MANSNAPEAQEDENEYGAHSITVLKGLEAVRKRPGMYIGSTSARGLHHLVYEVVDNSIDEALAGFAKRVEVTIHADDSISVEDDGRGIPVDVHPIEKLPGVELAMTVLHAGGKFDKNTYKVSGGLHGVGVSVVNALSDVLKVWIKRDGKEHFMDFARGVTTTKLKTLRNVPAKETGTKVWFKPDATIFQETTRYEWATLANRLRELAFLNKGIQITLRDERPDEMKDGQPREEVFFARGGLREFVVFLTGNKKPLHQDVVYLDTERDDIGIEMALQYNDSYADNVFSFVNNINTHEGGTHLTGFKSALTSVINKYIERSSNLNKKDKEIRLSGDDVREGLTAVLSVKVREPQFEGQTKTKLGNSEAEGAVRSVMNELLSQYLEEHPKTANAIIDKAISASRAREAARKARDLTRKKNALDVAALPGKLADCSLSDPALCELYLVEGDSAGGSAKQGRNRNFQAILPLRGKIINVEKARFDKVLSNEEIRTIITAIGTGIKDEFDLGKTRYQKIIIMTDADVDGAHIRTLLLTFFFRQMRELIDAGYMYIAQPPLYRVAKGKEEFYAYSEKERDSFSERLGGPEGRGNIMVQRYKGLGEMNPAQLWKTTMDPETRTMLRVTMEDAVLADQTFQTLMGDDVEPRRQFIESNARFVSNLDV</sequence>
<keyword evidence="5 10" id="KW-0067">ATP-binding</keyword>
<feature type="binding site" evidence="10">
    <location>
        <position position="518"/>
    </location>
    <ligand>
        <name>Mg(2+)</name>
        <dbReference type="ChEBI" id="CHEBI:18420"/>
        <label>2</label>
    </ligand>
</feature>
<keyword evidence="4 10" id="KW-0547">Nucleotide-binding</keyword>
<feature type="binding site" evidence="10">
    <location>
        <position position="520"/>
    </location>
    <ligand>
        <name>Mg(2+)</name>
        <dbReference type="ChEBI" id="CHEBI:18420"/>
        <label>2</label>
    </ligand>
</feature>
<dbReference type="NCBIfam" id="NF011501">
    <property type="entry name" value="PRK14939.1"/>
    <property type="match status" value="1"/>
</dbReference>
<feature type="site" description="Interaction with DNA" evidence="10">
    <location>
        <position position="473"/>
    </location>
</feature>
<dbReference type="InterPro" id="IPR013759">
    <property type="entry name" value="Topo_IIA_B_C"/>
</dbReference>
<dbReference type="InterPro" id="IPR000565">
    <property type="entry name" value="Topo_IIA_B"/>
</dbReference>
<dbReference type="Pfam" id="PF01751">
    <property type="entry name" value="Toprim"/>
    <property type="match status" value="1"/>
</dbReference>
<evidence type="ECO:0000256" key="3">
    <source>
        <dbReference type="ARBA" id="ARBA00022723"/>
    </source>
</evidence>
<dbReference type="PRINTS" id="PR01159">
    <property type="entry name" value="DNAGYRASEB"/>
</dbReference>
<dbReference type="InterPro" id="IPR006171">
    <property type="entry name" value="TOPRIM_dom"/>
</dbReference>
<evidence type="ECO:0000256" key="1">
    <source>
        <dbReference type="ARBA" id="ARBA00000185"/>
    </source>
</evidence>
<dbReference type="HAMAP" id="MF_01898">
    <property type="entry name" value="GyrB"/>
    <property type="match status" value="1"/>
</dbReference>
<dbReference type="PROSITE" id="PS00177">
    <property type="entry name" value="TOPOISOMERASE_II"/>
    <property type="match status" value="1"/>
</dbReference>
<dbReference type="InterPro" id="IPR020568">
    <property type="entry name" value="Ribosomal_Su5_D2-typ_SF"/>
</dbReference>
<comment type="miscellaneous">
    <text evidence="10">Few gyrases are as efficient as E.coli at forming negative supercoils. Not all organisms have 2 type II topoisomerases; in organisms with a single type II topoisomerase this enzyme also has to decatenate newly replicated chromosomes.</text>
</comment>
<dbReference type="Pfam" id="PF00986">
    <property type="entry name" value="DNA_gyraseB_C"/>
    <property type="match status" value="1"/>
</dbReference>
<dbReference type="CDD" id="cd03366">
    <property type="entry name" value="TOPRIM_TopoIIA_GyrB"/>
    <property type="match status" value="1"/>
</dbReference>
<feature type="binding site" evidence="10">
    <location>
        <position position="445"/>
    </location>
    <ligand>
        <name>Mg(2+)</name>
        <dbReference type="ChEBI" id="CHEBI:18420"/>
        <label>1</label>
        <note>catalytic</note>
    </ligand>
</feature>
<feature type="site" description="Interaction with DNA" evidence="10">
    <location>
        <position position="470"/>
    </location>
</feature>
<dbReference type="InterPro" id="IPR014721">
    <property type="entry name" value="Ribsml_uS5_D2-typ_fold_subgr"/>
</dbReference>
<comment type="caution">
    <text evidence="12">The sequence shown here is derived from an EMBL/GenBank/DDBJ whole genome shotgun (WGS) entry which is preliminary data.</text>
</comment>
<keyword evidence="6 10" id="KW-0460">Magnesium</keyword>
<accession>A0A3D4V6A1</accession>
<evidence type="ECO:0000313" key="13">
    <source>
        <dbReference type="Proteomes" id="UP000264071"/>
    </source>
</evidence>
<comment type="catalytic activity">
    <reaction evidence="1 10">
        <text>ATP-dependent breakage, passage and rejoining of double-stranded DNA.</text>
        <dbReference type="EC" id="5.6.2.2"/>
    </reaction>
</comment>
<keyword evidence="3 10" id="KW-0479">Metal-binding</keyword>
<evidence type="ECO:0000256" key="2">
    <source>
        <dbReference type="ARBA" id="ARBA00010708"/>
    </source>
</evidence>
<dbReference type="GO" id="GO:0005524">
    <property type="term" value="F:ATP binding"/>
    <property type="evidence" value="ECO:0007669"/>
    <property type="project" value="UniProtKB-UniRule"/>
</dbReference>
<dbReference type="Gene3D" id="3.30.565.10">
    <property type="entry name" value="Histidine kinase-like ATPase, C-terminal domain"/>
    <property type="match status" value="1"/>
</dbReference>
<dbReference type="CDD" id="cd00822">
    <property type="entry name" value="TopoII_Trans_DNA_gyrase"/>
    <property type="match status" value="1"/>
</dbReference>
<dbReference type="GO" id="GO:0006261">
    <property type="term" value="P:DNA-templated DNA replication"/>
    <property type="evidence" value="ECO:0007669"/>
    <property type="project" value="UniProtKB-UniRule"/>
</dbReference>